<dbReference type="EMBL" id="CAJDYZ010011923">
    <property type="protein sequence ID" value="CAD1480277.1"/>
    <property type="molecule type" value="Genomic_DNA"/>
</dbReference>
<dbReference type="GO" id="GO:0006995">
    <property type="term" value="P:cellular response to nitrogen starvation"/>
    <property type="evidence" value="ECO:0007669"/>
    <property type="project" value="TreeGrafter"/>
</dbReference>
<dbReference type="Gene3D" id="1.20.120.20">
    <property type="entry name" value="Apolipoprotein"/>
    <property type="match status" value="1"/>
</dbReference>
<feature type="binding site" evidence="1">
    <location>
        <position position="52"/>
    </location>
    <ligand>
        <name>Zn(2+)</name>
        <dbReference type="ChEBI" id="CHEBI:29105"/>
    </ligand>
</feature>
<dbReference type="PROSITE" id="PS51915">
    <property type="entry name" value="ZAD"/>
    <property type="match status" value="1"/>
</dbReference>
<feature type="binding site" evidence="1">
    <location>
        <position position="49"/>
    </location>
    <ligand>
        <name>Zn(2+)</name>
        <dbReference type="ChEBI" id="CHEBI:29105"/>
    </ligand>
</feature>
<dbReference type="GO" id="GO:0043548">
    <property type="term" value="F:phosphatidylinositol 3-kinase binding"/>
    <property type="evidence" value="ECO:0007669"/>
    <property type="project" value="TreeGrafter"/>
</dbReference>
<feature type="compositionally biased region" description="Basic and acidic residues" evidence="2">
    <location>
        <begin position="772"/>
        <end position="795"/>
    </location>
</feature>
<dbReference type="InterPro" id="IPR013087">
    <property type="entry name" value="Znf_C2H2_type"/>
</dbReference>
<feature type="compositionally biased region" description="Basic and acidic residues" evidence="2">
    <location>
        <begin position="807"/>
        <end position="835"/>
    </location>
</feature>
<dbReference type="GO" id="GO:0034271">
    <property type="term" value="C:phosphatidylinositol 3-kinase complex, class III, type I"/>
    <property type="evidence" value="ECO:0007669"/>
    <property type="project" value="TreeGrafter"/>
</dbReference>
<dbReference type="GO" id="GO:0030674">
    <property type="term" value="F:protein-macromolecule adaptor activity"/>
    <property type="evidence" value="ECO:0007669"/>
    <property type="project" value="TreeGrafter"/>
</dbReference>
<dbReference type="Proteomes" id="UP000752696">
    <property type="component" value="Unassembled WGS sequence"/>
</dbReference>
<accession>A0A6V7HK41</accession>
<dbReference type="PANTHER" id="PTHR12768">
    <property type="entry name" value="BECLIN 1"/>
    <property type="match status" value="1"/>
</dbReference>
<dbReference type="Pfam" id="PF07776">
    <property type="entry name" value="zf-AD"/>
    <property type="match status" value="1"/>
</dbReference>
<comment type="caution">
    <text evidence="4">The sequence shown here is derived from an EMBL/GenBank/DDBJ whole genome shotgun (WGS) entry which is preliminary data.</text>
</comment>
<dbReference type="SMART" id="SM00868">
    <property type="entry name" value="zf-AD"/>
    <property type="match status" value="3"/>
</dbReference>
<gene>
    <name evidence="4" type="ORF">MHI_LOCUS908925</name>
</gene>
<dbReference type="OrthoDB" id="7683467at2759"/>
<dbReference type="AlphaFoldDB" id="A0A6V7HK41"/>
<dbReference type="SUPFAM" id="SSF58113">
    <property type="entry name" value="Apolipoprotein A-I"/>
    <property type="match status" value="1"/>
</dbReference>
<dbReference type="InterPro" id="IPR012934">
    <property type="entry name" value="Znf_AD"/>
</dbReference>
<keyword evidence="1" id="KW-0479">Metal-binding</keyword>
<dbReference type="GO" id="GO:0008270">
    <property type="term" value="F:zinc ion binding"/>
    <property type="evidence" value="ECO:0007669"/>
    <property type="project" value="UniProtKB-UniRule"/>
</dbReference>
<dbReference type="GO" id="GO:0000407">
    <property type="term" value="C:phagophore assembly site"/>
    <property type="evidence" value="ECO:0007669"/>
    <property type="project" value="TreeGrafter"/>
</dbReference>
<feature type="domain" description="ZAD" evidence="3">
    <location>
        <begin position="3"/>
        <end position="76"/>
    </location>
</feature>
<protein>
    <recommendedName>
        <fullName evidence="3">ZAD domain-containing protein</fullName>
    </recommendedName>
</protein>
<sequence length="1085" mass="125475">MSRQCFLCASDEGAFLDVTTDNKQLYYDQFEICSFVKIPRANQLPTKICHKCAYELNQCSSFVQKYIRAKNKQRPNFRRQCCGLCCEPAKNEFLFDLRKETNLQHNPFHKIQEIFTAEQLGNIQKNYKFICLPCRYVIDVLIDLKNICEETAIRLEDTANKTTNLNKVDQLTFPKIKTTVVSRKTTTTDSARINLHTLQESKSDFDEMTRTRSRNNKLNEKTRLQVCNKCHSSIKTDDDVYKIHKTGNIVCKSCWKNVNIHKTEKQVQENSTEIKLCTVFLKDVLKDTDIREKKTYVITDKNLENETKSNKIINNIGNDVGKQNQKRSVKCLKTADEDTSNKHVPNKKYKSDVKEVRQISLKQLNTNIQQQQTTATQTTKITKKEDTSDTNSRVTRRRGRPLTKHKRATGSSLSDADVDNKHNRKRLKTILSGISVMKSLDVSDESSSNEDVISKKKRSRYTSTSSIIEISDEDTNQKGFEMNLRKKKTNIQKLIKSSAELQSLSSENIFKTQTHVCDECGASYENKLTELTHKLTHYKQPELKLQKLNTEILTKKILGLSKVMDDQSEDLSETIGITVEDDEEELLENEIDLNINSHADTSSDTENKIDSSKKEIVEDVVDVKLVMKEFDDDHKIEEKTENLQKETQKEIEDLQEETEKKTEDLQKETEKETENSQKESKEKTEDLQKEIEKDTEDLQKEIEKETENLQKEIEKETEDLQKEIEKETEDLQKEIEKEIEDLQKETEKETDLQKKSEEKTEHLQEVTENLQETEKETENLQIEEKETEDLHEVLEKNTAGWSVQNENEIKGDKNTENEKENKNKNNFEIGERIRGSVDCSNSEQIIKILSDSEDKQENSETKVEEKQIEVSEERETEKDTEKHINAEDKKKEENKQDKVVVCIGQQSQIVNHESLNKIDEDFVNDVPKKIEQSNTEHDRTTNETKVGIDDKDDITIPTEQKSPKLTQKRKSFDKNKIQTKINEFDFKKSEVLEENVLSKEDSTTDEKHVSVNYVEIVESKSSKKEQESTSDSITAAAEILQEVLDLASAKVGKHQEVLINISTDIDSTETETLENISREIQNTAD</sequence>
<keyword evidence="1" id="KW-0862">Zinc</keyword>
<evidence type="ECO:0000313" key="4">
    <source>
        <dbReference type="EMBL" id="CAD1480277.1"/>
    </source>
</evidence>
<feature type="non-terminal residue" evidence="4">
    <location>
        <position position="1085"/>
    </location>
</feature>
<dbReference type="GO" id="GO:0000423">
    <property type="term" value="P:mitophagy"/>
    <property type="evidence" value="ECO:0007669"/>
    <property type="project" value="TreeGrafter"/>
</dbReference>
<feature type="binding site" evidence="1">
    <location>
        <position position="8"/>
    </location>
    <ligand>
        <name>Zn(2+)</name>
        <dbReference type="ChEBI" id="CHEBI:29105"/>
    </ligand>
</feature>
<proteinExistence type="predicted"/>
<feature type="compositionally biased region" description="Basic and acidic residues" evidence="2">
    <location>
        <begin position="850"/>
        <end position="895"/>
    </location>
</feature>
<dbReference type="GO" id="GO:0000045">
    <property type="term" value="P:autophagosome assembly"/>
    <property type="evidence" value="ECO:0007669"/>
    <property type="project" value="TreeGrafter"/>
</dbReference>
<feature type="compositionally biased region" description="Basic and acidic residues" evidence="2">
    <location>
        <begin position="637"/>
        <end position="765"/>
    </location>
</feature>
<name>A0A6V7HK41_9HYME</name>
<evidence type="ECO:0000313" key="5">
    <source>
        <dbReference type="Proteomes" id="UP000752696"/>
    </source>
</evidence>
<evidence type="ECO:0000256" key="2">
    <source>
        <dbReference type="SAM" id="MobiDB-lite"/>
    </source>
</evidence>
<keyword evidence="5" id="KW-1185">Reference proteome</keyword>
<feature type="region of interest" description="Disordered" evidence="2">
    <location>
        <begin position="637"/>
        <end position="895"/>
    </location>
</feature>
<evidence type="ECO:0000256" key="1">
    <source>
        <dbReference type="PROSITE-ProRule" id="PRU01263"/>
    </source>
</evidence>
<dbReference type="InterPro" id="IPR007243">
    <property type="entry name" value="Atg6/Beclin"/>
</dbReference>
<feature type="compositionally biased region" description="Basic residues" evidence="2">
    <location>
        <begin position="394"/>
        <end position="408"/>
    </location>
</feature>
<evidence type="ECO:0000259" key="3">
    <source>
        <dbReference type="PROSITE" id="PS51915"/>
    </source>
</evidence>
<dbReference type="PANTHER" id="PTHR12768:SF4">
    <property type="entry name" value="BECLIN-1"/>
    <property type="match status" value="1"/>
</dbReference>
<feature type="compositionally biased region" description="Basic and acidic residues" evidence="2">
    <location>
        <begin position="929"/>
        <end position="949"/>
    </location>
</feature>
<feature type="compositionally biased region" description="Low complexity" evidence="2">
    <location>
        <begin position="367"/>
        <end position="380"/>
    </location>
</feature>
<dbReference type="PROSITE" id="PS00028">
    <property type="entry name" value="ZINC_FINGER_C2H2_1"/>
    <property type="match status" value="1"/>
</dbReference>
<keyword evidence="1" id="KW-0863">Zinc-finger</keyword>
<dbReference type="GO" id="GO:0005634">
    <property type="term" value="C:nucleus"/>
    <property type="evidence" value="ECO:0007669"/>
    <property type="project" value="InterPro"/>
</dbReference>
<dbReference type="GO" id="GO:0034272">
    <property type="term" value="C:phosphatidylinositol 3-kinase complex, class III, type II"/>
    <property type="evidence" value="ECO:0007669"/>
    <property type="project" value="TreeGrafter"/>
</dbReference>
<dbReference type="GO" id="GO:0045324">
    <property type="term" value="P:late endosome to vacuole transport"/>
    <property type="evidence" value="ECO:0007669"/>
    <property type="project" value="TreeGrafter"/>
</dbReference>
<organism evidence="4 5">
    <name type="scientific">Heterotrigona itama</name>
    <dbReference type="NCBI Taxonomy" id="395501"/>
    <lineage>
        <taxon>Eukaryota</taxon>
        <taxon>Metazoa</taxon>
        <taxon>Ecdysozoa</taxon>
        <taxon>Arthropoda</taxon>
        <taxon>Hexapoda</taxon>
        <taxon>Insecta</taxon>
        <taxon>Pterygota</taxon>
        <taxon>Neoptera</taxon>
        <taxon>Endopterygota</taxon>
        <taxon>Hymenoptera</taxon>
        <taxon>Apocrita</taxon>
        <taxon>Aculeata</taxon>
        <taxon>Apoidea</taxon>
        <taxon>Anthophila</taxon>
        <taxon>Apidae</taxon>
        <taxon>Heterotrigona</taxon>
    </lineage>
</organism>
<feature type="binding site" evidence="1">
    <location>
        <position position="5"/>
    </location>
    <ligand>
        <name>Zn(2+)</name>
        <dbReference type="ChEBI" id="CHEBI:29105"/>
    </ligand>
</feature>
<feature type="region of interest" description="Disordered" evidence="2">
    <location>
        <begin position="929"/>
        <end position="972"/>
    </location>
</feature>
<reference evidence="4" key="1">
    <citation type="submission" date="2020-07" db="EMBL/GenBank/DDBJ databases">
        <authorList>
            <person name="Nazaruddin N."/>
        </authorList>
    </citation>
    <scope>NUCLEOTIDE SEQUENCE</scope>
</reference>
<feature type="region of interest" description="Disordered" evidence="2">
    <location>
        <begin position="367"/>
        <end position="419"/>
    </location>
</feature>